<accession>A0A8H8DG53</accession>
<evidence type="ECO:0000256" key="2">
    <source>
        <dbReference type="SAM" id="Phobius"/>
    </source>
</evidence>
<dbReference type="Proteomes" id="UP000673691">
    <property type="component" value="Unassembled WGS sequence"/>
</dbReference>
<feature type="region of interest" description="Disordered" evidence="1">
    <location>
        <begin position="1"/>
        <end position="20"/>
    </location>
</feature>
<keyword evidence="2" id="KW-1133">Transmembrane helix</keyword>
<dbReference type="AlphaFoldDB" id="A0A8H8DG53"/>
<dbReference type="EMBL" id="JAEFCI010010733">
    <property type="protein sequence ID" value="KAG5457043.1"/>
    <property type="molecule type" value="Genomic_DNA"/>
</dbReference>
<organism evidence="3 4">
    <name type="scientific">Olpidium bornovanus</name>
    <dbReference type="NCBI Taxonomy" id="278681"/>
    <lineage>
        <taxon>Eukaryota</taxon>
        <taxon>Fungi</taxon>
        <taxon>Fungi incertae sedis</taxon>
        <taxon>Olpidiomycota</taxon>
        <taxon>Olpidiomycotina</taxon>
        <taxon>Olpidiomycetes</taxon>
        <taxon>Olpidiales</taxon>
        <taxon>Olpidiaceae</taxon>
        <taxon>Olpidium</taxon>
    </lineage>
</organism>
<protein>
    <submittedName>
        <fullName evidence="3">Uncharacterized protein</fullName>
    </submittedName>
</protein>
<comment type="caution">
    <text evidence="3">The sequence shown here is derived from an EMBL/GenBank/DDBJ whole genome shotgun (WGS) entry which is preliminary data.</text>
</comment>
<evidence type="ECO:0000313" key="3">
    <source>
        <dbReference type="EMBL" id="KAG5457043.1"/>
    </source>
</evidence>
<evidence type="ECO:0000256" key="1">
    <source>
        <dbReference type="SAM" id="MobiDB-lite"/>
    </source>
</evidence>
<gene>
    <name evidence="3" type="ORF">BJ554DRAFT_3052</name>
</gene>
<name>A0A8H8DG53_9FUNG</name>
<sequence length="410" mass="42974">MSFAASSARRSSSTSSWSRAIVSGSRVANCRAAGCSSSSTSTSSSTSSSSVPSSSSPASSPTASSPTASSSSAASACARGGRPAASASPAAASGETASPAVDGLRGRFLTFITLMIFFFFSLGGLGAPSPPFPRARSFSRSRLISSWYSLSIASLGSSLILGLFLMFLARFAYRRELSVSSRRDSSSRSSASCGRDEEKALDGQFFNLRPEAVARSRRDVRALPVDQRRDAVPERGQREVNLGGLLEALAGRAGLALALAAGEVDEVELPGVEVVPPVGALLAALDGDGIGVHLRRGDGAVAVPGGHEAVHLADALHDERAQVLHAHPARLRVPPELARPPRVLAEQVPDLLVVDLHVRHADKELLGRRARDVREDVLKRVGDYPPQVRHAPDAFHRERLAGTGLTCLTS</sequence>
<feature type="region of interest" description="Disordered" evidence="1">
    <location>
        <begin position="32"/>
        <end position="68"/>
    </location>
</feature>
<keyword evidence="2" id="KW-0472">Membrane</keyword>
<feature type="transmembrane region" description="Helical" evidence="2">
    <location>
        <begin position="147"/>
        <end position="173"/>
    </location>
</feature>
<feature type="transmembrane region" description="Helical" evidence="2">
    <location>
        <begin position="108"/>
        <end position="127"/>
    </location>
</feature>
<proteinExistence type="predicted"/>
<keyword evidence="2" id="KW-0812">Transmembrane</keyword>
<evidence type="ECO:0000313" key="4">
    <source>
        <dbReference type="Proteomes" id="UP000673691"/>
    </source>
</evidence>
<keyword evidence="4" id="KW-1185">Reference proteome</keyword>
<reference evidence="3 4" key="1">
    <citation type="journal article" name="Sci. Rep.">
        <title>Genome-scale phylogenetic analyses confirm Olpidium as the closest living zoosporic fungus to the non-flagellated, terrestrial fungi.</title>
        <authorList>
            <person name="Chang Y."/>
            <person name="Rochon D."/>
            <person name="Sekimoto S."/>
            <person name="Wang Y."/>
            <person name="Chovatia M."/>
            <person name="Sandor L."/>
            <person name="Salamov A."/>
            <person name="Grigoriev I.V."/>
            <person name="Stajich J.E."/>
            <person name="Spatafora J.W."/>
        </authorList>
    </citation>
    <scope>NUCLEOTIDE SEQUENCE [LARGE SCALE GENOMIC DNA]</scope>
    <source>
        <strain evidence="3">S191</strain>
    </source>
</reference>